<evidence type="ECO:0000313" key="5">
    <source>
        <dbReference type="EMBL" id="MBO8432154.1"/>
    </source>
</evidence>
<organism evidence="5 6">
    <name type="scientific">Candidatus Pullibacteroides excrementavium</name>
    <dbReference type="NCBI Taxonomy" id="2840905"/>
    <lineage>
        <taxon>Bacteria</taxon>
        <taxon>Pseudomonadati</taxon>
        <taxon>Bacteroidota</taxon>
        <taxon>Bacteroidia</taxon>
        <taxon>Bacteroidales</taxon>
        <taxon>Candidatus Pullibacteroides</taxon>
    </lineage>
</organism>
<accession>A0A9D9H122</accession>
<dbReference type="PROSITE" id="PS51379">
    <property type="entry name" value="4FE4S_FER_2"/>
    <property type="match status" value="2"/>
</dbReference>
<dbReference type="InterPro" id="IPR017900">
    <property type="entry name" value="4Fe4S_Fe_S_CS"/>
</dbReference>
<dbReference type="EMBL" id="JADIMZ010000034">
    <property type="protein sequence ID" value="MBO8432154.1"/>
    <property type="molecule type" value="Genomic_DNA"/>
</dbReference>
<dbReference type="AlphaFoldDB" id="A0A9D9H122"/>
<comment type="caution">
    <text evidence="5">The sequence shown here is derived from an EMBL/GenBank/DDBJ whole genome shotgun (WGS) entry which is preliminary data.</text>
</comment>
<evidence type="ECO:0000256" key="1">
    <source>
        <dbReference type="ARBA" id="ARBA00022723"/>
    </source>
</evidence>
<keyword evidence="2" id="KW-0408">Iron</keyword>
<dbReference type="GO" id="GO:0051536">
    <property type="term" value="F:iron-sulfur cluster binding"/>
    <property type="evidence" value="ECO:0007669"/>
    <property type="project" value="UniProtKB-KW"/>
</dbReference>
<feature type="domain" description="4Fe-4S ferredoxin-type" evidence="4">
    <location>
        <begin position="4"/>
        <end position="33"/>
    </location>
</feature>
<sequence>MDTVKSIANIRDCFGCGVCAVVCPKQIIEIHLNERGFYEPQIVKLDLCVGCALCRKVCSFSDEGCAVDSSVVASYAAWSKNAGVRRQCSSGGVAFEIGRYLLGEGYKVLGVRYNTGFHRAEHYIASSVTELEQSIGSKYIQSYTVDAFRSINRSEKYLVVGTPCQIDSFRRYIRHYKIEENFILVDFFCHGVPSMNVWKKYLQKVEKKLGTIFSVYWRDKKEGWHKSYRLKMEGEKGEYVSQLSCGDSFYGLFFSDECLGEACYQCKFKKKISSADIRVGDMWGKTMKANEEGVSSVLVFSDGGESVLKASNSILVAMDGDIVAEGQMEKSPTKGPLSAKLSRLLSNPLTSIDRCYRPIRNARRRKQLAYRLQHPIAFCGSVVKRIFKLKINQKR</sequence>
<evidence type="ECO:0000256" key="3">
    <source>
        <dbReference type="ARBA" id="ARBA00023014"/>
    </source>
</evidence>
<protein>
    <submittedName>
        <fullName evidence="5">Coenzyme F420 hydrogenase/dehydrogenase, beta subunit C-terminal domain</fullName>
    </submittedName>
</protein>
<dbReference type="Gene3D" id="3.30.70.20">
    <property type="match status" value="1"/>
</dbReference>
<gene>
    <name evidence="5" type="ORF">IAB08_02515</name>
</gene>
<dbReference type="Pfam" id="PF12838">
    <property type="entry name" value="Fer4_7"/>
    <property type="match status" value="1"/>
</dbReference>
<proteinExistence type="predicted"/>
<reference evidence="5" key="2">
    <citation type="journal article" date="2021" name="PeerJ">
        <title>Extensive microbial diversity within the chicken gut microbiome revealed by metagenomics and culture.</title>
        <authorList>
            <person name="Gilroy R."/>
            <person name="Ravi A."/>
            <person name="Getino M."/>
            <person name="Pursley I."/>
            <person name="Horton D.L."/>
            <person name="Alikhan N.F."/>
            <person name="Baker D."/>
            <person name="Gharbi K."/>
            <person name="Hall N."/>
            <person name="Watson M."/>
            <person name="Adriaenssens E.M."/>
            <person name="Foster-Nyarko E."/>
            <person name="Jarju S."/>
            <person name="Secka A."/>
            <person name="Antonio M."/>
            <person name="Oren A."/>
            <person name="Chaudhuri R.R."/>
            <person name="La Ragione R."/>
            <person name="Hildebrand F."/>
            <person name="Pallen M.J."/>
        </authorList>
    </citation>
    <scope>NUCLEOTIDE SEQUENCE</scope>
    <source>
        <strain evidence="5">2889</strain>
    </source>
</reference>
<evidence type="ECO:0000259" key="4">
    <source>
        <dbReference type="PROSITE" id="PS51379"/>
    </source>
</evidence>
<dbReference type="InterPro" id="IPR052977">
    <property type="entry name" value="Polyferredoxin-like_ET"/>
</dbReference>
<name>A0A9D9H122_9BACT</name>
<dbReference type="Pfam" id="PF04422">
    <property type="entry name" value="FrhB_FdhB_N"/>
    <property type="match status" value="1"/>
</dbReference>
<dbReference type="PANTHER" id="PTHR43193">
    <property type="match status" value="1"/>
</dbReference>
<dbReference type="PROSITE" id="PS00198">
    <property type="entry name" value="4FE4S_FER_1"/>
    <property type="match status" value="1"/>
</dbReference>
<evidence type="ECO:0000256" key="2">
    <source>
        <dbReference type="ARBA" id="ARBA00023004"/>
    </source>
</evidence>
<dbReference type="Pfam" id="PF04432">
    <property type="entry name" value="FrhB_FdhB_C"/>
    <property type="match status" value="1"/>
</dbReference>
<feature type="domain" description="4Fe-4S ferredoxin-type" evidence="4">
    <location>
        <begin position="38"/>
        <end position="70"/>
    </location>
</feature>
<keyword evidence="3" id="KW-0411">Iron-sulfur</keyword>
<evidence type="ECO:0000313" key="6">
    <source>
        <dbReference type="Proteomes" id="UP000823612"/>
    </source>
</evidence>
<dbReference type="Proteomes" id="UP000823612">
    <property type="component" value="Unassembled WGS sequence"/>
</dbReference>
<dbReference type="SUPFAM" id="SSF54862">
    <property type="entry name" value="4Fe-4S ferredoxins"/>
    <property type="match status" value="1"/>
</dbReference>
<reference evidence="5" key="1">
    <citation type="submission" date="2020-10" db="EMBL/GenBank/DDBJ databases">
        <authorList>
            <person name="Gilroy R."/>
        </authorList>
    </citation>
    <scope>NUCLEOTIDE SEQUENCE</scope>
    <source>
        <strain evidence="5">2889</strain>
    </source>
</reference>
<dbReference type="InterPro" id="IPR007516">
    <property type="entry name" value="Co_F420_Hydgase/DH_bsu_N"/>
</dbReference>
<dbReference type="GO" id="GO:0046872">
    <property type="term" value="F:metal ion binding"/>
    <property type="evidence" value="ECO:0007669"/>
    <property type="project" value="UniProtKB-KW"/>
</dbReference>
<dbReference type="InterPro" id="IPR017896">
    <property type="entry name" value="4Fe4S_Fe-S-bd"/>
</dbReference>
<keyword evidence="1" id="KW-0479">Metal-binding</keyword>
<dbReference type="PANTHER" id="PTHR43193:SF2">
    <property type="entry name" value="POLYFERREDOXIN PROTEIN FWDF"/>
    <property type="match status" value="1"/>
</dbReference>
<dbReference type="InterPro" id="IPR007525">
    <property type="entry name" value="FrhB_FdhB_C"/>
</dbReference>